<dbReference type="PANTHER" id="PTHR43335">
    <property type="entry name" value="ABC TRANSPORTER, ATP-BINDING PROTEIN"/>
    <property type="match status" value="1"/>
</dbReference>
<dbReference type="RefSeq" id="WP_145268610.1">
    <property type="nucleotide sequence ID" value="NZ_CP036272.1"/>
</dbReference>
<dbReference type="GO" id="GO:0005524">
    <property type="term" value="F:ATP binding"/>
    <property type="evidence" value="ECO:0007669"/>
    <property type="project" value="UniProtKB-KW"/>
</dbReference>
<organism evidence="6 7">
    <name type="scientific">Stieleria bergensis</name>
    <dbReference type="NCBI Taxonomy" id="2528025"/>
    <lineage>
        <taxon>Bacteria</taxon>
        <taxon>Pseudomonadati</taxon>
        <taxon>Planctomycetota</taxon>
        <taxon>Planctomycetia</taxon>
        <taxon>Pirellulales</taxon>
        <taxon>Pirellulaceae</taxon>
        <taxon>Stieleria</taxon>
    </lineage>
</organism>
<dbReference type="PROSITE" id="PS50893">
    <property type="entry name" value="ABC_TRANSPORTER_2"/>
    <property type="match status" value="1"/>
</dbReference>
<keyword evidence="3" id="KW-0547">Nucleotide-binding</keyword>
<dbReference type="Proteomes" id="UP000315003">
    <property type="component" value="Chromosome"/>
</dbReference>
<dbReference type="AlphaFoldDB" id="A0A517SP13"/>
<evidence type="ECO:0000313" key="6">
    <source>
        <dbReference type="EMBL" id="QDT57860.1"/>
    </source>
</evidence>
<dbReference type="Gene3D" id="3.40.50.300">
    <property type="entry name" value="P-loop containing nucleotide triphosphate hydrolases"/>
    <property type="match status" value="1"/>
</dbReference>
<proteinExistence type="inferred from homology"/>
<dbReference type="GO" id="GO:0016887">
    <property type="term" value="F:ATP hydrolysis activity"/>
    <property type="evidence" value="ECO:0007669"/>
    <property type="project" value="InterPro"/>
</dbReference>
<keyword evidence="2" id="KW-0813">Transport</keyword>
<dbReference type="InterPro" id="IPR003593">
    <property type="entry name" value="AAA+_ATPase"/>
</dbReference>
<evidence type="ECO:0000259" key="5">
    <source>
        <dbReference type="PROSITE" id="PS50893"/>
    </source>
</evidence>
<dbReference type="PANTHER" id="PTHR43335:SF3">
    <property type="entry name" value="ABC TRANSPORTER"/>
    <property type="match status" value="1"/>
</dbReference>
<dbReference type="InterPro" id="IPR027417">
    <property type="entry name" value="P-loop_NTPase"/>
</dbReference>
<evidence type="ECO:0000256" key="3">
    <source>
        <dbReference type="ARBA" id="ARBA00022741"/>
    </source>
</evidence>
<evidence type="ECO:0000313" key="7">
    <source>
        <dbReference type="Proteomes" id="UP000315003"/>
    </source>
</evidence>
<dbReference type="EMBL" id="CP036272">
    <property type="protein sequence ID" value="QDT57860.1"/>
    <property type="molecule type" value="Genomic_DNA"/>
</dbReference>
<dbReference type="CDD" id="cd03230">
    <property type="entry name" value="ABC_DR_subfamily_A"/>
    <property type="match status" value="1"/>
</dbReference>
<evidence type="ECO:0000256" key="4">
    <source>
        <dbReference type="ARBA" id="ARBA00022840"/>
    </source>
</evidence>
<gene>
    <name evidence="6" type="primary">ecsA</name>
    <name evidence="6" type="ORF">SV7mr_03450</name>
</gene>
<dbReference type="OrthoDB" id="9795548at2"/>
<protein>
    <submittedName>
        <fullName evidence="6">ABC-type transporter ATP-binding protein EcsA</fullName>
    </submittedName>
</protein>
<feature type="domain" description="ABC transporter" evidence="5">
    <location>
        <begin position="12"/>
        <end position="244"/>
    </location>
</feature>
<evidence type="ECO:0000256" key="1">
    <source>
        <dbReference type="ARBA" id="ARBA00005417"/>
    </source>
</evidence>
<comment type="similarity">
    <text evidence="1">Belongs to the ABC transporter superfamily.</text>
</comment>
<reference evidence="6 7" key="1">
    <citation type="submission" date="2019-02" db="EMBL/GenBank/DDBJ databases">
        <title>Deep-cultivation of Planctomycetes and their phenomic and genomic characterization uncovers novel biology.</title>
        <authorList>
            <person name="Wiegand S."/>
            <person name="Jogler M."/>
            <person name="Boedeker C."/>
            <person name="Pinto D."/>
            <person name="Vollmers J."/>
            <person name="Rivas-Marin E."/>
            <person name="Kohn T."/>
            <person name="Peeters S.H."/>
            <person name="Heuer A."/>
            <person name="Rast P."/>
            <person name="Oberbeckmann S."/>
            <person name="Bunk B."/>
            <person name="Jeske O."/>
            <person name="Meyerdierks A."/>
            <person name="Storesund J.E."/>
            <person name="Kallscheuer N."/>
            <person name="Luecker S."/>
            <person name="Lage O.M."/>
            <person name="Pohl T."/>
            <person name="Merkel B.J."/>
            <person name="Hornburger P."/>
            <person name="Mueller R.-W."/>
            <person name="Bruemmer F."/>
            <person name="Labrenz M."/>
            <person name="Spormann A.M."/>
            <person name="Op den Camp H."/>
            <person name="Overmann J."/>
            <person name="Amann R."/>
            <person name="Jetten M.S.M."/>
            <person name="Mascher T."/>
            <person name="Medema M.H."/>
            <person name="Devos D.P."/>
            <person name="Kaster A.-K."/>
            <person name="Ovreas L."/>
            <person name="Rohde M."/>
            <person name="Galperin M.Y."/>
            <person name="Jogler C."/>
        </authorList>
    </citation>
    <scope>NUCLEOTIDE SEQUENCE [LARGE SCALE GENOMIC DNA]</scope>
    <source>
        <strain evidence="6 7">SV_7m_r</strain>
    </source>
</reference>
<dbReference type="InterPro" id="IPR003439">
    <property type="entry name" value="ABC_transporter-like_ATP-bd"/>
</dbReference>
<keyword evidence="7" id="KW-1185">Reference proteome</keyword>
<name>A0A517SP13_9BACT</name>
<dbReference type="SMART" id="SM00382">
    <property type="entry name" value="AAA"/>
    <property type="match status" value="1"/>
</dbReference>
<sequence length="286" mass="31067">MIDHPHSIEPQIHCNELKKLYDDYLAVDGVSFDLASGNIGGLVGPNGAGKTTTMRCLAGLIPATSGQLQIAGCELSDGNPANVIELKRRLAYVPDDPPLFDDLTVAQHLEFIGRIYDVPDHRRKANELLDYFQLASKANAGATTLSRGMRQKLAISCAYLFDPAVLLLDEPMTGLDPPGIRRLLESIQVRANAGTTIIISSHLLAMIEDICTHLLVMDDGKLQYFGQVEELWNRFPNAKSLEQAYFEATSKDATAWEITAQETTVQASAPLTAASTSDSLPATPIC</sequence>
<evidence type="ECO:0000256" key="2">
    <source>
        <dbReference type="ARBA" id="ARBA00022448"/>
    </source>
</evidence>
<dbReference type="SUPFAM" id="SSF52540">
    <property type="entry name" value="P-loop containing nucleoside triphosphate hydrolases"/>
    <property type="match status" value="1"/>
</dbReference>
<accession>A0A517SP13</accession>
<dbReference type="Pfam" id="PF00005">
    <property type="entry name" value="ABC_tran"/>
    <property type="match status" value="1"/>
</dbReference>
<keyword evidence="4 6" id="KW-0067">ATP-binding</keyword>